<dbReference type="STRING" id="1797457.A2160_01245"/>
<evidence type="ECO:0000313" key="1">
    <source>
        <dbReference type="EMBL" id="OGD62161.1"/>
    </source>
</evidence>
<comment type="caution">
    <text evidence="1">The sequence shown here is derived from an EMBL/GenBank/DDBJ whole genome shotgun (WGS) entry which is preliminary data.</text>
</comment>
<dbReference type="EMBL" id="MEZK01000024">
    <property type="protein sequence ID" value="OGD62161.1"/>
    <property type="molecule type" value="Genomic_DNA"/>
</dbReference>
<organism evidence="1 2">
    <name type="scientific">Candidatus Beckwithbacteria bacterium RBG_13_42_9</name>
    <dbReference type="NCBI Taxonomy" id="1797457"/>
    <lineage>
        <taxon>Bacteria</taxon>
        <taxon>Candidatus Beckwithiibacteriota</taxon>
    </lineage>
</organism>
<accession>A0A1F5E4D3</accession>
<evidence type="ECO:0000313" key="2">
    <source>
        <dbReference type="Proteomes" id="UP000177006"/>
    </source>
</evidence>
<gene>
    <name evidence="1" type="ORF">A2160_01245</name>
</gene>
<dbReference type="AlphaFoldDB" id="A0A1F5E4D3"/>
<reference evidence="1 2" key="1">
    <citation type="journal article" date="2016" name="Nat. Commun.">
        <title>Thousands of microbial genomes shed light on interconnected biogeochemical processes in an aquifer system.</title>
        <authorList>
            <person name="Anantharaman K."/>
            <person name="Brown C.T."/>
            <person name="Hug L.A."/>
            <person name="Sharon I."/>
            <person name="Castelle C.J."/>
            <person name="Probst A.J."/>
            <person name="Thomas B.C."/>
            <person name="Singh A."/>
            <person name="Wilkins M.J."/>
            <person name="Karaoz U."/>
            <person name="Brodie E.L."/>
            <person name="Williams K.H."/>
            <person name="Hubbard S.S."/>
            <person name="Banfield J.F."/>
        </authorList>
    </citation>
    <scope>NUCLEOTIDE SEQUENCE [LARGE SCALE GENOMIC DNA]</scope>
</reference>
<sequence length="68" mass="7706">MNQEFHSARQDFEIELAVKALLEQLSLIASGSTQPLSEILEEGPAKILRLCQIRIIQYQVSRRTILPA</sequence>
<proteinExistence type="predicted"/>
<dbReference type="Proteomes" id="UP000177006">
    <property type="component" value="Unassembled WGS sequence"/>
</dbReference>
<name>A0A1F5E4D3_9BACT</name>
<protein>
    <submittedName>
        <fullName evidence="1">Uncharacterized protein</fullName>
    </submittedName>
</protein>